<dbReference type="Pfam" id="PF01206">
    <property type="entry name" value="TusA"/>
    <property type="match status" value="1"/>
</dbReference>
<comment type="caution">
    <text evidence="2">The sequence shown here is derived from an EMBL/GenBank/DDBJ whole genome shotgun (WGS) entry which is preliminary data.</text>
</comment>
<reference evidence="2" key="1">
    <citation type="submission" date="2021-11" db="EMBL/GenBank/DDBJ databases">
        <title>Genome sequence.</title>
        <authorList>
            <person name="Sun Q."/>
        </authorList>
    </citation>
    <scope>NUCLEOTIDE SEQUENCE</scope>
    <source>
        <strain evidence="2">JC740</strain>
    </source>
</reference>
<keyword evidence="3" id="KW-1185">Reference proteome</keyword>
<evidence type="ECO:0000259" key="1">
    <source>
        <dbReference type="Pfam" id="PF01206"/>
    </source>
</evidence>
<dbReference type="Proteomes" id="UP001430306">
    <property type="component" value="Unassembled WGS sequence"/>
</dbReference>
<name>A0ABS8NN12_9BACT</name>
<feature type="domain" description="UPF0033" evidence="1">
    <location>
        <begin position="1"/>
        <end position="58"/>
    </location>
</feature>
<dbReference type="CDD" id="cd00291">
    <property type="entry name" value="SirA_YedF_YeeD"/>
    <property type="match status" value="1"/>
</dbReference>
<sequence>MPIVELTKAARKADPGDHIVVTATDLAFRPDVEAWARRTGHEIERFEQHETEQVVEIVLSEGH</sequence>
<accession>A0ABS8NN12</accession>
<evidence type="ECO:0000313" key="3">
    <source>
        <dbReference type="Proteomes" id="UP001430306"/>
    </source>
</evidence>
<dbReference type="InterPro" id="IPR001455">
    <property type="entry name" value="TusA-like"/>
</dbReference>
<dbReference type="Gene3D" id="3.30.110.40">
    <property type="entry name" value="TusA-like domain"/>
    <property type="match status" value="1"/>
</dbReference>
<dbReference type="InterPro" id="IPR036868">
    <property type="entry name" value="TusA-like_sf"/>
</dbReference>
<gene>
    <name evidence="2" type="ORF">LOC71_21995</name>
</gene>
<evidence type="ECO:0000313" key="2">
    <source>
        <dbReference type="EMBL" id="MCC9644958.1"/>
    </source>
</evidence>
<dbReference type="SUPFAM" id="SSF64307">
    <property type="entry name" value="SirA-like"/>
    <property type="match status" value="1"/>
</dbReference>
<protein>
    <submittedName>
        <fullName evidence="2">Sulfurtransferase TusA family protein</fullName>
    </submittedName>
</protein>
<proteinExistence type="predicted"/>
<organism evidence="2 3">
    <name type="scientific">Rhodopirellula halodulae</name>
    <dbReference type="NCBI Taxonomy" id="2894198"/>
    <lineage>
        <taxon>Bacteria</taxon>
        <taxon>Pseudomonadati</taxon>
        <taxon>Planctomycetota</taxon>
        <taxon>Planctomycetia</taxon>
        <taxon>Pirellulales</taxon>
        <taxon>Pirellulaceae</taxon>
        <taxon>Rhodopirellula</taxon>
    </lineage>
</organism>
<dbReference type="EMBL" id="JAJKFW010000062">
    <property type="protein sequence ID" value="MCC9644958.1"/>
    <property type="molecule type" value="Genomic_DNA"/>
</dbReference>